<dbReference type="OrthoDB" id="2587363at2759"/>
<accession>A0A9Q9AWJ9</accession>
<feature type="domain" description="Copper acquisition factor BIM1-like" evidence="11">
    <location>
        <begin position="27"/>
        <end position="168"/>
    </location>
</feature>
<organism evidence="12 13">
    <name type="scientific">Septoria linicola</name>
    <dbReference type="NCBI Taxonomy" id="215465"/>
    <lineage>
        <taxon>Eukaryota</taxon>
        <taxon>Fungi</taxon>
        <taxon>Dikarya</taxon>
        <taxon>Ascomycota</taxon>
        <taxon>Pezizomycotina</taxon>
        <taxon>Dothideomycetes</taxon>
        <taxon>Dothideomycetidae</taxon>
        <taxon>Mycosphaerellales</taxon>
        <taxon>Mycosphaerellaceae</taxon>
        <taxon>Septoria</taxon>
    </lineage>
</organism>
<evidence type="ECO:0000256" key="4">
    <source>
        <dbReference type="ARBA" id="ARBA00022729"/>
    </source>
</evidence>
<reference evidence="12" key="1">
    <citation type="submission" date="2022-06" db="EMBL/GenBank/DDBJ databases">
        <title>Complete genome sequences of two strains of the flax pathogen Septoria linicola.</title>
        <authorList>
            <person name="Lapalu N."/>
            <person name="Simon A."/>
            <person name="Demenou B."/>
            <person name="Paumier D."/>
            <person name="Guillot M.-P."/>
            <person name="Gout L."/>
            <person name="Valade R."/>
        </authorList>
    </citation>
    <scope>NUCLEOTIDE SEQUENCE</scope>
    <source>
        <strain evidence="12">SE15195</strain>
    </source>
</reference>
<evidence type="ECO:0000256" key="8">
    <source>
        <dbReference type="SAM" id="MobiDB-lite"/>
    </source>
</evidence>
<gene>
    <name evidence="12" type="ORF">Slin15195_G065810</name>
</gene>
<evidence type="ECO:0000256" key="10">
    <source>
        <dbReference type="SAM" id="SignalP"/>
    </source>
</evidence>
<dbReference type="Pfam" id="PF20238">
    <property type="entry name" value="BIM1-like_dom"/>
    <property type="match status" value="1"/>
</dbReference>
<evidence type="ECO:0000256" key="5">
    <source>
        <dbReference type="ARBA" id="ARBA00023136"/>
    </source>
</evidence>
<keyword evidence="6" id="KW-0325">Glycoprotein</keyword>
<keyword evidence="13" id="KW-1185">Reference proteome</keyword>
<evidence type="ECO:0000313" key="12">
    <source>
        <dbReference type="EMBL" id="USW53262.1"/>
    </source>
</evidence>
<keyword evidence="9" id="KW-1133">Transmembrane helix</keyword>
<evidence type="ECO:0000256" key="1">
    <source>
        <dbReference type="ARBA" id="ARBA00004609"/>
    </source>
</evidence>
<dbReference type="InterPro" id="IPR046936">
    <property type="entry name" value="BIM1-like"/>
</dbReference>
<dbReference type="PANTHER" id="PTHR34992:SF5">
    <property type="entry name" value="ANCHORED PROTEIN, PUTATIVE (AFU_ORTHOLOGUE AFUA_6G02800)-RELATED"/>
    <property type="match status" value="1"/>
</dbReference>
<feature type="transmembrane region" description="Helical" evidence="9">
    <location>
        <begin position="207"/>
        <end position="230"/>
    </location>
</feature>
<keyword evidence="7" id="KW-0449">Lipoprotein</keyword>
<dbReference type="AlphaFoldDB" id="A0A9Q9AWJ9"/>
<name>A0A9Q9AWJ9_9PEZI</name>
<dbReference type="CDD" id="cd21176">
    <property type="entry name" value="LPMO_auxiliary-like"/>
    <property type="match status" value="1"/>
</dbReference>
<feature type="signal peptide" evidence="10">
    <location>
        <begin position="1"/>
        <end position="19"/>
    </location>
</feature>
<evidence type="ECO:0000313" key="13">
    <source>
        <dbReference type="Proteomes" id="UP001056384"/>
    </source>
</evidence>
<feature type="compositionally biased region" description="Polar residues" evidence="8">
    <location>
        <begin position="239"/>
        <end position="258"/>
    </location>
</feature>
<sequence>MHFTWSVILAAIASGMTVAQHAPSSEMGPAAFMWPEDRPWSADADNTAPCGSSSGVGLRTEFPMSNGRLALVTQDDTRAVHVGISYSDNPTSMSDFEVFTGPQQLDLDLGHTCIWTPDPPANVEAGSNATFQVFYVGEESEDMYYACTDVTFVDVATFDERIPCFNATRSEPETSTDEAVSVTTTRPDGSDPHPEFSSKDNGLSGGAIAGVVIGSLAGVALIAGAIFFLWRRNKKSKAAATQPSMQQVEKALSETSSQ</sequence>
<proteinExistence type="predicted"/>
<feature type="region of interest" description="Disordered" evidence="8">
    <location>
        <begin position="238"/>
        <end position="258"/>
    </location>
</feature>
<keyword evidence="9" id="KW-0812">Transmembrane</keyword>
<dbReference type="GO" id="GO:0098552">
    <property type="term" value="C:side of membrane"/>
    <property type="evidence" value="ECO:0007669"/>
    <property type="project" value="UniProtKB-KW"/>
</dbReference>
<evidence type="ECO:0000256" key="9">
    <source>
        <dbReference type="SAM" id="Phobius"/>
    </source>
</evidence>
<dbReference type="PANTHER" id="PTHR34992">
    <property type="entry name" value="HYPHAL ANASTAMOSIS-7 PROTEIN"/>
    <property type="match status" value="1"/>
</dbReference>
<dbReference type="InterPro" id="IPR046530">
    <property type="entry name" value="BIM1-like_dom"/>
</dbReference>
<dbReference type="EMBL" id="CP099422">
    <property type="protein sequence ID" value="USW53262.1"/>
    <property type="molecule type" value="Genomic_DNA"/>
</dbReference>
<keyword evidence="2" id="KW-1003">Cell membrane</keyword>
<dbReference type="CDD" id="cd12841">
    <property type="entry name" value="TM_EphA1"/>
    <property type="match status" value="1"/>
</dbReference>
<dbReference type="GO" id="GO:0005886">
    <property type="term" value="C:plasma membrane"/>
    <property type="evidence" value="ECO:0007669"/>
    <property type="project" value="UniProtKB-SubCell"/>
</dbReference>
<feature type="region of interest" description="Disordered" evidence="8">
    <location>
        <begin position="169"/>
        <end position="201"/>
    </location>
</feature>
<evidence type="ECO:0000256" key="7">
    <source>
        <dbReference type="ARBA" id="ARBA00023288"/>
    </source>
</evidence>
<feature type="chain" id="PRO_5040339981" description="Copper acquisition factor BIM1-like domain-containing protein" evidence="10">
    <location>
        <begin position="20"/>
        <end position="258"/>
    </location>
</feature>
<dbReference type="Proteomes" id="UP001056384">
    <property type="component" value="Chromosome 5"/>
</dbReference>
<comment type="subcellular location">
    <subcellularLocation>
        <location evidence="1">Cell membrane</location>
        <topology evidence="1">Lipid-anchor</topology>
        <topology evidence="1">GPI-anchor</topology>
    </subcellularLocation>
</comment>
<evidence type="ECO:0000256" key="6">
    <source>
        <dbReference type="ARBA" id="ARBA00023180"/>
    </source>
</evidence>
<evidence type="ECO:0000256" key="2">
    <source>
        <dbReference type="ARBA" id="ARBA00022475"/>
    </source>
</evidence>
<keyword evidence="5 9" id="KW-0472">Membrane</keyword>
<evidence type="ECO:0000256" key="3">
    <source>
        <dbReference type="ARBA" id="ARBA00022622"/>
    </source>
</evidence>
<protein>
    <recommendedName>
        <fullName evidence="11">Copper acquisition factor BIM1-like domain-containing protein</fullName>
    </recommendedName>
</protein>
<evidence type="ECO:0000259" key="11">
    <source>
        <dbReference type="Pfam" id="PF20238"/>
    </source>
</evidence>
<keyword evidence="3" id="KW-0336">GPI-anchor</keyword>
<feature type="compositionally biased region" description="Polar residues" evidence="8">
    <location>
        <begin position="177"/>
        <end position="187"/>
    </location>
</feature>
<keyword evidence="4 10" id="KW-0732">Signal</keyword>
<feature type="compositionally biased region" description="Basic and acidic residues" evidence="8">
    <location>
        <begin position="188"/>
        <end position="198"/>
    </location>
</feature>